<evidence type="ECO:0000256" key="6">
    <source>
        <dbReference type="ARBA" id="ARBA00023242"/>
    </source>
</evidence>
<dbReference type="InterPro" id="IPR003311">
    <property type="entry name" value="AUX_IAA"/>
</dbReference>
<evidence type="ECO:0000256" key="3">
    <source>
        <dbReference type="ARBA" id="ARBA00022491"/>
    </source>
</evidence>
<protein>
    <recommendedName>
        <fullName evidence="8">Auxin-responsive protein</fullName>
    </recommendedName>
</protein>
<evidence type="ECO:0000313" key="10">
    <source>
        <dbReference type="Proteomes" id="UP000515121"/>
    </source>
</evidence>
<gene>
    <name evidence="11" type="primary">LOC111285823</name>
</gene>
<keyword evidence="6 8" id="KW-0539">Nucleus</keyword>
<dbReference type="Pfam" id="PF02309">
    <property type="entry name" value="AUX_IAA"/>
    <property type="match status" value="1"/>
</dbReference>
<keyword evidence="3 8" id="KW-0678">Repressor</keyword>
<dbReference type="PANTHER" id="PTHR31734">
    <property type="entry name" value="AUXIN-RESPONSIVE PROTEIN IAA17"/>
    <property type="match status" value="1"/>
</dbReference>
<keyword evidence="7 8" id="KW-0927">Auxin signaling pathway</keyword>
<dbReference type="SUPFAM" id="SSF54277">
    <property type="entry name" value="CAD &amp; PB1 domains"/>
    <property type="match status" value="1"/>
</dbReference>
<reference evidence="11" key="1">
    <citation type="submission" date="2025-08" db="UniProtKB">
        <authorList>
            <consortium name="RefSeq"/>
        </authorList>
    </citation>
    <scope>IDENTIFICATION</scope>
    <source>
        <tissue evidence="11">Fruit stalk</tissue>
    </source>
</reference>
<evidence type="ECO:0000256" key="1">
    <source>
        <dbReference type="ARBA" id="ARBA00004123"/>
    </source>
</evidence>
<evidence type="ECO:0000256" key="8">
    <source>
        <dbReference type="RuleBase" id="RU004549"/>
    </source>
</evidence>
<organism evidence="10 11">
    <name type="scientific">Durio zibethinus</name>
    <name type="common">Durian</name>
    <dbReference type="NCBI Taxonomy" id="66656"/>
    <lineage>
        <taxon>Eukaryota</taxon>
        <taxon>Viridiplantae</taxon>
        <taxon>Streptophyta</taxon>
        <taxon>Embryophyta</taxon>
        <taxon>Tracheophyta</taxon>
        <taxon>Spermatophyta</taxon>
        <taxon>Magnoliopsida</taxon>
        <taxon>eudicotyledons</taxon>
        <taxon>Gunneridae</taxon>
        <taxon>Pentapetalae</taxon>
        <taxon>rosids</taxon>
        <taxon>malvids</taxon>
        <taxon>Malvales</taxon>
        <taxon>Malvaceae</taxon>
        <taxon>Helicteroideae</taxon>
        <taxon>Durio</taxon>
    </lineage>
</organism>
<dbReference type="KEGG" id="dzi:111285823"/>
<keyword evidence="10" id="KW-1185">Reference proteome</keyword>
<proteinExistence type="inferred from homology"/>
<keyword evidence="4 8" id="KW-0805">Transcription regulation</keyword>
<dbReference type="InterPro" id="IPR053793">
    <property type="entry name" value="PB1-like"/>
</dbReference>
<evidence type="ECO:0000256" key="7">
    <source>
        <dbReference type="ARBA" id="ARBA00023294"/>
    </source>
</evidence>
<comment type="subunit">
    <text evidence="8">Homodimers and heterodimers.</text>
</comment>
<name>A0A6P5XSI9_DURZI</name>
<comment type="similarity">
    <text evidence="2 8">Belongs to the Aux/IAA family.</text>
</comment>
<evidence type="ECO:0000313" key="11">
    <source>
        <dbReference type="RefSeq" id="XP_022731175.1"/>
    </source>
</evidence>
<sequence length="173" mass="19334">MNSFESQRQDHSLKGRWQDRRFPNINTPRFVGASIPPHSSTPLILSSNPNDATKHFQRFPALDDDLVSSVVPPVTVVLEGRSICQRISLHKHASYHSLAKALRQMFVDGNDDGVISDNDLDLSNAVPGHLIAYEDMENDLLLAGDLNWKDFVRVAKRIRILPAKGNSRRGRGA</sequence>
<dbReference type="Proteomes" id="UP000515121">
    <property type="component" value="Unplaced"/>
</dbReference>
<comment type="function">
    <text evidence="8">Aux/IAA proteins are short-lived transcriptional factors that function as repressors of early auxin response genes at low auxin concentrations.</text>
</comment>
<evidence type="ECO:0000256" key="5">
    <source>
        <dbReference type="ARBA" id="ARBA00023163"/>
    </source>
</evidence>
<dbReference type="InterPro" id="IPR033389">
    <property type="entry name" value="AUX/IAA_dom"/>
</dbReference>
<evidence type="ECO:0000259" key="9">
    <source>
        <dbReference type="PROSITE" id="PS51745"/>
    </source>
</evidence>
<dbReference type="GeneID" id="111285823"/>
<accession>A0A6P5XSI9</accession>
<dbReference type="GO" id="GO:0006355">
    <property type="term" value="P:regulation of DNA-templated transcription"/>
    <property type="evidence" value="ECO:0007669"/>
    <property type="project" value="InterPro"/>
</dbReference>
<dbReference type="GO" id="GO:0005634">
    <property type="term" value="C:nucleus"/>
    <property type="evidence" value="ECO:0007669"/>
    <property type="project" value="UniProtKB-SubCell"/>
</dbReference>
<dbReference type="PANTHER" id="PTHR31734:SF7">
    <property type="entry name" value="AUXIN-RESPONSIVE PROTEIN IAA33"/>
    <property type="match status" value="1"/>
</dbReference>
<evidence type="ECO:0000256" key="4">
    <source>
        <dbReference type="ARBA" id="ARBA00023015"/>
    </source>
</evidence>
<dbReference type="AlphaFoldDB" id="A0A6P5XSI9"/>
<dbReference type="Gene3D" id="3.10.20.90">
    <property type="entry name" value="Phosphatidylinositol 3-kinase Catalytic Subunit, Chain A, domain 1"/>
    <property type="match status" value="1"/>
</dbReference>
<feature type="domain" description="PB1" evidence="9">
    <location>
        <begin position="71"/>
        <end position="165"/>
    </location>
</feature>
<comment type="subcellular location">
    <subcellularLocation>
        <location evidence="1 8">Nucleus</location>
    </subcellularLocation>
</comment>
<dbReference type="PROSITE" id="PS51745">
    <property type="entry name" value="PB1"/>
    <property type="match status" value="1"/>
</dbReference>
<dbReference type="GO" id="GO:0009734">
    <property type="term" value="P:auxin-activated signaling pathway"/>
    <property type="evidence" value="ECO:0007669"/>
    <property type="project" value="UniProtKB-UniRule"/>
</dbReference>
<dbReference type="OrthoDB" id="783725at2759"/>
<keyword evidence="5 8" id="KW-0804">Transcription</keyword>
<dbReference type="RefSeq" id="XP_022731175.1">
    <property type="nucleotide sequence ID" value="XM_022875440.1"/>
</dbReference>
<evidence type="ECO:0000256" key="2">
    <source>
        <dbReference type="ARBA" id="ARBA00006728"/>
    </source>
</evidence>